<dbReference type="Proteomes" id="UP000612055">
    <property type="component" value="Unassembled WGS sequence"/>
</dbReference>
<accession>A0A835XDD8</accession>
<gene>
    <name evidence="2" type="ORF">HYH03_019120</name>
</gene>
<feature type="region of interest" description="Disordered" evidence="1">
    <location>
        <begin position="147"/>
        <end position="180"/>
    </location>
</feature>
<dbReference type="AlphaFoldDB" id="A0A835XDD8"/>
<comment type="caution">
    <text evidence="2">The sequence shown here is derived from an EMBL/GenBank/DDBJ whole genome shotgun (WGS) entry which is preliminary data.</text>
</comment>
<dbReference type="OrthoDB" id="10640050at2759"/>
<evidence type="ECO:0000256" key="1">
    <source>
        <dbReference type="SAM" id="MobiDB-lite"/>
    </source>
</evidence>
<organism evidence="2 3">
    <name type="scientific">Edaphochlamys debaryana</name>
    <dbReference type="NCBI Taxonomy" id="47281"/>
    <lineage>
        <taxon>Eukaryota</taxon>
        <taxon>Viridiplantae</taxon>
        <taxon>Chlorophyta</taxon>
        <taxon>core chlorophytes</taxon>
        <taxon>Chlorophyceae</taxon>
        <taxon>CS clade</taxon>
        <taxon>Chlamydomonadales</taxon>
        <taxon>Chlamydomonadales incertae sedis</taxon>
        <taxon>Edaphochlamys</taxon>
    </lineage>
</organism>
<name>A0A835XDD8_9CHLO</name>
<evidence type="ECO:0000313" key="2">
    <source>
        <dbReference type="EMBL" id="KAG2481923.1"/>
    </source>
</evidence>
<proteinExistence type="predicted"/>
<evidence type="ECO:0000313" key="3">
    <source>
        <dbReference type="Proteomes" id="UP000612055"/>
    </source>
</evidence>
<dbReference type="EMBL" id="JAEHOE010000335">
    <property type="protein sequence ID" value="KAG2481923.1"/>
    <property type="molecule type" value="Genomic_DNA"/>
</dbReference>
<reference evidence="2" key="1">
    <citation type="journal article" date="2020" name="bioRxiv">
        <title>Comparative genomics of Chlamydomonas.</title>
        <authorList>
            <person name="Craig R.J."/>
            <person name="Hasan A.R."/>
            <person name="Ness R.W."/>
            <person name="Keightley P.D."/>
        </authorList>
    </citation>
    <scope>NUCLEOTIDE SEQUENCE</scope>
    <source>
        <strain evidence="2">CCAP 11/70</strain>
    </source>
</reference>
<sequence length="329" mass="34608">MEEAFITHAHIHAQMERDLAASVLGAVQQRIDTACQRLCDRHASSCQSASFRWVVSDEGVPLATVQYVGLNCSGPVYLSSAACDHCGATLTPTAMEAGCFVSSPVVAHTWYDIQVHKAYGLLCCDGLSVTAFTDFLGAVAVGSAPLPQTASDTGSDGAKDSASEDSSAEESDLDDASGSTGSVMVDSRRFFASFMACQRARFSCNSLERLGVKGMDTGPLCACPFCARRPQPTGAHAVHAGGAEALQGTTESPYPLAVAMDACGNKLGHYASCGAASRDLRPRLSRFFGPVDTRVRSLHQQGRLNLQNTLGQAEVDDEAPACVCPQFLG</sequence>
<feature type="compositionally biased region" description="Acidic residues" evidence="1">
    <location>
        <begin position="166"/>
        <end position="175"/>
    </location>
</feature>
<keyword evidence="3" id="KW-1185">Reference proteome</keyword>
<protein>
    <submittedName>
        <fullName evidence="2">Uncharacterized protein</fullName>
    </submittedName>
</protein>